<evidence type="ECO:0000256" key="6">
    <source>
        <dbReference type="ARBA" id="ARBA00033409"/>
    </source>
</evidence>
<accession>A0ABX0XI52</accession>
<keyword evidence="3 7" id="KW-0227">DNA damage</keyword>
<dbReference type="EMBL" id="JAATJE010000001">
    <property type="protein sequence ID" value="NJC33018.1"/>
    <property type="molecule type" value="Genomic_DNA"/>
</dbReference>
<dbReference type="PANTHER" id="PTHR33991:SF1">
    <property type="entry name" value="DNA REPAIR PROTEIN RECO"/>
    <property type="match status" value="1"/>
</dbReference>
<proteinExistence type="inferred from homology"/>
<dbReference type="HAMAP" id="MF_00201">
    <property type="entry name" value="RecO"/>
    <property type="match status" value="1"/>
</dbReference>
<dbReference type="InterPro" id="IPR003717">
    <property type="entry name" value="RecO"/>
</dbReference>
<evidence type="ECO:0000256" key="5">
    <source>
        <dbReference type="ARBA" id="ARBA00023204"/>
    </source>
</evidence>
<dbReference type="InterPro" id="IPR037278">
    <property type="entry name" value="ARFGAP/RecO"/>
</dbReference>
<evidence type="ECO:0000313" key="10">
    <source>
        <dbReference type="Proteomes" id="UP000734218"/>
    </source>
</evidence>
<dbReference type="Gene3D" id="1.20.1440.120">
    <property type="entry name" value="Recombination protein O, C-terminal domain"/>
    <property type="match status" value="1"/>
</dbReference>
<keyword evidence="10" id="KW-1185">Reference proteome</keyword>
<dbReference type="SUPFAM" id="SSF57863">
    <property type="entry name" value="ArfGap/RecO-like zinc finger"/>
    <property type="match status" value="1"/>
</dbReference>
<name>A0ABX0XI52_9SPHN</name>
<comment type="similarity">
    <text evidence="1 7">Belongs to the RecO family.</text>
</comment>
<evidence type="ECO:0000256" key="3">
    <source>
        <dbReference type="ARBA" id="ARBA00022763"/>
    </source>
</evidence>
<reference evidence="9 10" key="1">
    <citation type="submission" date="2020-03" db="EMBL/GenBank/DDBJ databases">
        <title>Genomic Encyclopedia of Type Strains, Phase IV (KMG-IV): sequencing the most valuable type-strain genomes for metagenomic binning, comparative biology and taxonomic classification.</title>
        <authorList>
            <person name="Goeker M."/>
        </authorList>
    </citation>
    <scope>NUCLEOTIDE SEQUENCE [LARGE SCALE GENOMIC DNA]</scope>
    <source>
        <strain evidence="9 10">DSM 27651</strain>
    </source>
</reference>
<sequence length="245" mass="25672">MHVLTDAIVLGARGHGEHGAIVRAMTPADGMLAGYVRGGQSRRLRPILVPGNIVRAEYRARVDTQLPAMTAELVHSRAPLLSEPLPAAAIEWSTALAAAVLPEGQSDPAMFDALSGLLGAVEAAPSARGWAAALVRFELLLLTALGVGLDLTRCVVTERADDLAFVSPKSARAVSRSAAAGHEARLLPLPAFLLSGSAGTLDEAIGGLRLTRHFLDRELGEARRGAVLAARDRLDDRLARAAGVH</sequence>
<dbReference type="Proteomes" id="UP000734218">
    <property type="component" value="Unassembled WGS sequence"/>
</dbReference>
<organism evidence="9 10">
    <name type="scientific">Sphingomonas jejuensis</name>
    <dbReference type="NCBI Taxonomy" id="904715"/>
    <lineage>
        <taxon>Bacteria</taxon>
        <taxon>Pseudomonadati</taxon>
        <taxon>Pseudomonadota</taxon>
        <taxon>Alphaproteobacteria</taxon>
        <taxon>Sphingomonadales</taxon>
        <taxon>Sphingomonadaceae</taxon>
        <taxon>Sphingomonas</taxon>
    </lineage>
</organism>
<dbReference type="InterPro" id="IPR042242">
    <property type="entry name" value="RecO_C"/>
</dbReference>
<keyword evidence="4 7" id="KW-0233">DNA recombination</keyword>
<evidence type="ECO:0000313" key="9">
    <source>
        <dbReference type="EMBL" id="NJC33018.1"/>
    </source>
</evidence>
<gene>
    <name evidence="7" type="primary">recO</name>
    <name evidence="9" type="ORF">GGR88_000492</name>
</gene>
<evidence type="ECO:0000256" key="2">
    <source>
        <dbReference type="ARBA" id="ARBA00021310"/>
    </source>
</evidence>
<keyword evidence="5 7" id="KW-0234">DNA repair</keyword>
<comment type="function">
    <text evidence="7">Involved in DNA repair and RecF pathway recombination.</text>
</comment>
<dbReference type="InterPro" id="IPR022572">
    <property type="entry name" value="DNA_rep/recomb_RecO_N"/>
</dbReference>
<evidence type="ECO:0000256" key="7">
    <source>
        <dbReference type="HAMAP-Rule" id="MF_00201"/>
    </source>
</evidence>
<evidence type="ECO:0000256" key="4">
    <source>
        <dbReference type="ARBA" id="ARBA00023172"/>
    </source>
</evidence>
<dbReference type="Pfam" id="PF02565">
    <property type="entry name" value="RecO_C"/>
    <property type="match status" value="1"/>
</dbReference>
<feature type="domain" description="DNA replication/recombination mediator RecO N-terminal" evidence="8">
    <location>
        <begin position="1"/>
        <end position="76"/>
    </location>
</feature>
<dbReference type="PANTHER" id="PTHR33991">
    <property type="entry name" value="DNA REPAIR PROTEIN RECO"/>
    <property type="match status" value="1"/>
</dbReference>
<dbReference type="Pfam" id="PF11967">
    <property type="entry name" value="RecO_N"/>
    <property type="match status" value="1"/>
</dbReference>
<dbReference type="NCBIfam" id="TIGR00613">
    <property type="entry name" value="reco"/>
    <property type="match status" value="1"/>
</dbReference>
<evidence type="ECO:0000256" key="1">
    <source>
        <dbReference type="ARBA" id="ARBA00007452"/>
    </source>
</evidence>
<comment type="caution">
    <text evidence="9">The sequence shown here is derived from an EMBL/GenBank/DDBJ whole genome shotgun (WGS) entry which is preliminary data.</text>
</comment>
<dbReference type="InterPro" id="IPR012340">
    <property type="entry name" value="NA-bd_OB-fold"/>
</dbReference>
<dbReference type="Gene3D" id="2.40.50.140">
    <property type="entry name" value="Nucleic acid-binding proteins"/>
    <property type="match status" value="1"/>
</dbReference>
<protein>
    <recommendedName>
        <fullName evidence="2 7">DNA repair protein RecO</fullName>
    </recommendedName>
    <alternativeName>
        <fullName evidence="6 7">Recombination protein O</fullName>
    </alternativeName>
</protein>
<evidence type="ECO:0000259" key="8">
    <source>
        <dbReference type="Pfam" id="PF11967"/>
    </source>
</evidence>
<dbReference type="RefSeq" id="WP_167952642.1">
    <property type="nucleotide sequence ID" value="NZ_JAATJE010000001.1"/>
</dbReference>